<dbReference type="RefSeq" id="WP_078761765.1">
    <property type="nucleotide sequence ID" value="NZ_FUWS01000006.1"/>
</dbReference>
<organism evidence="1 2">
    <name type="scientific">Marinactinospora thermotolerans DSM 45154</name>
    <dbReference type="NCBI Taxonomy" id="1122192"/>
    <lineage>
        <taxon>Bacteria</taxon>
        <taxon>Bacillati</taxon>
        <taxon>Actinomycetota</taxon>
        <taxon>Actinomycetes</taxon>
        <taxon>Streptosporangiales</taxon>
        <taxon>Nocardiopsidaceae</taxon>
        <taxon>Marinactinospora</taxon>
    </lineage>
</organism>
<evidence type="ECO:0000313" key="2">
    <source>
        <dbReference type="Proteomes" id="UP000190637"/>
    </source>
</evidence>
<dbReference type="EMBL" id="FUWS01000006">
    <property type="protein sequence ID" value="SKA09692.1"/>
    <property type="molecule type" value="Genomic_DNA"/>
</dbReference>
<evidence type="ECO:0000313" key="1">
    <source>
        <dbReference type="EMBL" id="SKA09692.1"/>
    </source>
</evidence>
<protein>
    <recommendedName>
        <fullName evidence="3">Ava_C0101 and related proteins</fullName>
    </recommendedName>
</protein>
<dbReference type="InterPro" id="IPR046038">
    <property type="entry name" value="DUF5996"/>
</dbReference>
<dbReference type="OrthoDB" id="9800945at2"/>
<dbReference type="Proteomes" id="UP000190637">
    <property type="component" value="Unassembled WGS sequence"/>
</dbReference>
<keyword evidence="2" id="KW-1185">Reference proteome</keyword>
<dbReference type="Pfam" id="PF19459">
    <property type="entry name" value="DUF5996"/>
    <property type="match status" value="1"/>
</dbReference>
<name>A0A1T4R0V9_9ACTN</name>
<evidence type="ECO:0008006" key="3">
    <source>
        <dbReference type="Google" id="ProtNLM"/>
    </source>
</evidence>
<accession>A0A1T4R0V9</accession>
<sequence length="314" mass="35582">MEPFPPLPLQDWEDTKQTVHRFLQIVGKIRLSSGIRRNHWWHVPFHLTGRGITTRPMGAIDGNPVFTIDFDFVGHRLVAGTEEGRQASFALPGHSVASFYREVVSVLDSLGVHVRIAVPRPFDLPDSGRPFEEDTEHAAYDPAAVNRYWRVLGRVNLLLEEFASRFSGKTSPVHHFWHTFDIAVTRFSERRVDQPPQADPVTREAYSREVVSFGFWFGDQSVPEPAFYSYTSPEPVGLERQPLQPATAEWIESRGAHLALLRYADARQTPDPRRTVLDFYESAYQAGVALTGWDRTALSCPGGITDPVLRHLPR</sequence>
<proteinExistence type="predicted"/>
<gene>
    <name evidence="1" type="ORF">SAMN02745673_02426</name>
</gene>
<dbReference type="STRING" id="1122192.SAMN02745673_02426"/>
<reference evidence="1 2" key="1">
    <citation type="submission" date="2017-02" db="EMBL/GenBank/DDBJ databases">
        <authorList>
            <person name="Peterson S.W."/>
        </authorList>
    </citation>
    <scope>NUCLEOTIDE SEQUENCE [LARGE SCALE GENOMIC DNA]</scope>
    <source>
        <strain evidence="1 2">DSM 45154</strain>
    </source>
</reference>
<dbReference type="AlphaFoldDB" id="A0A1T4R0V9"/>